<proteinExistence type="predicted"/>
<dbReference type="EMBL" id="CAKKLH010000113">
    <property type="protein sequence ID" value="CAH0103765.1"/>
    <property type="molecule type" value="Genomic_DNA"/>
</dbReference>
<evidence type="ECO:0000256" key="1">
    <source>
        <dbReference type="SAM" id="MobiDB-lite"/>
    </source>
</evidence>
<feature type="region of interest" description="Disordered" evidence="1">
    <location>
        <begin position="1"/>
        <end position="20"/>
    </location>
</feature>
<accession>A0A8J2W3L5</accession>
<keyword evidence="3" id="KW-1185">Reference proteome</keyword>
<comment type="caution">
    <text evidence="2">The sequence shown here is derived from an EMBL/GenBank/DDBJ whole genome shotgun (WGS) entry which is preliminary data.</text>
</comment>
<evidence type="ECO:0000313" key="3">
    <source>
        <dbReference type="Proteomes" id="UP000789390"/>
    </source>
</evidence>
<dbReference type="AlphaFoldDB" id="A0A8J2W3L5"/>
<organism evidence="2 3">
    <name type="scientific">Daphnia galeata</name>
    <dbReference type="NCBI Taxonomy" id="27404"/>
    <lineage>
        <taxon>Eukaryota</taxon>
        <taxon>Metazoa</taxon>
        <taxon>Ecdysozoa</taxon>
        <taxon>Arthropoda</taxon>
        <taxon>Crustacea</taxon>
        <taxon>Branchiopoda</taxon>
        <taxon>Diplostraca</taxon>
        <taxon>Cladocera</taxon>
        <taxon>Anomopoda</taxon>
        <taxon>Daphniidae</taxon>
        <taxon>Daphnia</taxon>
    </lineage>
</organism>
<dbReference type="Proteomes" id="UP000789390">
    <property type="component" value="Unassembled WGS sequence"/>
</dbReference>
<reference evidence="2" key="1">
    <citation type="submission" date="2021-11" db="EMBL/GenBank/DDBJ databases">
        <authorList>
            <person name="Schell T."/>
        </authorList>
    </citation>
    <scope>NUCLEOTIDE SEQUENCE</scope>
    <source>
        <strain evidence="2">M5</strain>
    </source>
</reference>
<name>A0A8J2W3L5_9CRUS</name>
<sequence length="272" mass="30765">MTTSFKNEVQNHDRSQDLQEVATLQLRTTTGSEKKKMGYYTVLPGNKPEDNDMLLYVENDEDIIVRFYKFYNQAATKSSIPPKQADDDAGENPAELSDIQIIAPTPRIIEVIKIEDIADDAEQSVIETSNSFPSVNITISPNNSSSRAAYKCKKCKQVKRGHDCPFKNSIITTNDDVLEEPKESLVVPRPASNRKALTWYAKRVDGNESSDSDWVSPNEIVKRKFSSTSNEREENSPPKKVRKVYECRNCHVPLKGHVCTKTILNEHSEQAR</sequence>
<evidence type="ECO:0000313" key="2">
    <source>
        <dbReference type="EMBL" id="CAH0103765.1"/>
    </source>
</evidence>
<protein>
    <submittedName>
        <fullName evidence="2">Uncharacterized protein</fullName>
    </submittedName>
</protein>
<dbReference type="OrthoDB" id="6362633at2759"/>
<gene>
    <name evidence="2" type="ORF">DGAL_LOCUS6438</name>
</gene>